<reference evidence="1" key="1">
    <citation type="journal article" date="2014" name="Front. Microbiol.">
        <title>High frequency of phylogenetically diverse reductive dehalogenase-homologous genes in deep subseafloor sedimentary metagenomes.</title>
        <authorList>
            <person name="Kawai M."/>
            <person name="Futagami T."/>
            <person name="Toyoda A."/>
            <person name="Takaki Y."/>
            <person name="Nishi S."/>
            <person name="Hori S."/>
            <person name="Arai W."/>
            <person name="Tsubouchi T."/>
            <person name="Morono Y."/>
            <person name="Uchiyama I."/>
            <person name="Ito T."/>
            <person name="Fujiyama A."/>
            <person name="Inagaki F."/>
            <person name="Takami H."/>
        </authorList>
    </citation>
    <scope>NUCLEOTIDE SEQUENCE</scope>
    <source>
        <strain evidence="1">Expedition CK06-06</strain>
    </source>
</reference>
<dbReference type="EMBL" id="BARW01036639">
    <property type="protein sequence ID" value="GAJ19430.1"/>
    <property type="molecule type" value="Genomic_DNA"/>
</dbReference>
<name>X1W018_9ZZZZ</name>
<sequence>AAEAALRQVIGERKIDEALTIGKYEIQEETKKLLQLLLDSYKSRAFYAGKFAESSNYSLFVGGNYENSTGKIESNY</sequence>
<evidence type="ECO:0000313" key="1">
    <source>
        <dbReference type="EMBL" id="GAJ19430.1"/>
    </source>
</evidence>
<comment type="caution">
    <text evidence="1">The sequence shown here is derived from an EMBL/GenBank/DDBJ whole genome shotgun (WGS) entry which is preliminary data.</text>
</comment>
<dbReference type="AlphaFoldDB" id="X1W018"/>
<organism evidence="1">
    <name type="scientific">marine sediment metagenome</name>
    <dbReference type="NCBI Taxonomy" id="412755"/>
    <lineage>
        <taxon>unclassified sequences</taxon>
        <taxon>metagenomes</taxon>
        <taxon>ecological metagenomes</taxon>
    </lineage>
</organism>
<gene>
    <name evidence="1" type="ORF">S12H4_56813</name>
</gene>
<accession>X1W018</accession>
<proteinExistence type="predicted"/>
<feature type="non-terminal residue" evidence="1">
    <location>
        <position position="1"/>
    </location>
</feature>
<protein>
    <submittedName>
        <fullName evidence="1">Uncharacterized protein</fullName>
    </submittedName>
</protein>